<accession>A0AAE3KZ78</accession>
<keyword evidence="1" id="KW-0812">Transmembrane</keyword>
<dbReference type="AlphaFoldDB" id="A0AAE3KZ78"/>
<keyword evidence="1" id="KW-0472">Membrane</keyword>
<evidence type="ECO:0000313" key="2">
    <source>
        <dbReference type="EMBL" id="MCR1898785.1"/>
    </source>
</evidence>
<dbReference type="EMBL" id="JANKAS010000005">
    <property type="protein sequence ID" value="MCR1898785.1"/>
    <property type="molecule type" value="Genomic_DNA"/>
</dbReference>
<keyword evidence="3" id="KW-1185">Reference proteome</keyword>
<evidence type="ECO:0000313" key="3">
    <source>
        <dbReference type="Proteomes" id="UP001205748"/>
    </source>
</evidence>
<name>A0AAE3KZ78_9FIRM</name>
<evidence type="ECO:0000256" key="1">
    <source>
        <dbReference type="SAM" id="Phobius"/>
    </source>
</evidence>
<sequence length="51" mass="6214">MFSNVLMSKTLISLLILSVYGYYYYRKSIKRALSLIKLHIGEEEYDRFRQY</sequence>
<dbReference type="Proteomes" id="UP001205748">
    <property type="component" value="Unassembled WGS sequence"/>
</dbReference>
<organism evidence="2 3">
    <name type="scientific">Irregularibacter muris</name>
    <dbReference type="NCBI Taxonomy" id="1796619"/>
    <lineage>
        <taxon>Bacteria</taxon>
        <taxon>Bacillati</taxon>
        <taxon>Bacillota</taxon>
        <taxon>Clostridia</taxon>
        <taxon>Eubacteriales</taxon>
        <taxon>Eubacteriaceae</taxon>
        <taxon>Irregularibacter</taxon>
    </lineage>
</organism>
<protein>
    <submittedName>
        <fullName evidence="2">Uncharacterized protein</fullName>
    </submittedName>
</protein>
<proteinExistence type="predicted"/>
<keyword evidence="1" id="KW-1133">Transmembrane helix</keyword>
<feature type="transmembrane region" description="Helical" evidence="1">
    <location>
        <begin position="6"/>
        <end position="25"/>
    </location>
</feature>
<reference evidence="2" key="1">
    <citation type="submission" date="2022-07" db="EMBL/GenBank/DDBJ databases">
        <title>Enhanced cultured diversity of the mouse gut microbiota enables custom-made synthetic communities.</title>
        <authorList>
            <person name="Afrizal A."/>
        </authorList>
    </citation>
    <scope>NUCLEOTIDE SEQUENCE</scope>
    <source>
        <strain evidence="2">DSM 28593</strain>
    </source>
</reference>
<comment type="caution">
    <text evidence="2">The sequence shown here is derived from an EMBL/GenBank/DDBJ whole genome shotgun (WGS) entry which is preliminary data.</text>
</comment>
<gene>
    <name evidence="2" type="ORF">NSA47_07285</name>
</gene>